<organism evidence="1 2">
    <name type="scientific">Suttonella indologenes</name>
    <dbReference type="NCBI Taxonomy" id="13276"/>
    <lineage>
        <taxon>Bacteria</taxon>
        <taxon>Pseudomonadati</taxon>
        <taxon>Pseudomonadota</taxon>
        <taxon>Gammaproteobacteria</taxon>
        <taxon>Cardiobacteriales</taxon>
        <taxon>Cardiobacteriaceae</taxon>
        <taxon>Suttonella</taxon>
    </lineage>
</organism>
<dbReference type="OrthoDB" id="6649701at2"/>
<name>A0A380MXV0_9GAMM</name>
<evidence type="ECO:0000313" key="1">
    <source>
        <dbReference type="EMBL" id="SUO97108.1"/>
    </source>
</evidence>
<sequence length="250" mass="29736">MNKTPKTFEECYFLTSRSNISVKKIEYDISENRENISKYQENIFCPECQHARLSFVSKTSKRKAHLRAINKYEHQNCSYFYEYATREQIIKYLNELTDEQIKDKMNAIMNMLCKRDMVSSLDKPQEISNDTNPMLIKSADNNSNYLYKAIRRKSLQGWLEVDSDQLYIFYGKVKLNTKKIMGKNGEFYVMNICVENRHGSWNKKVSISSNEDFSNIDESKIYRMVVIGKLDTQYMKINLYRKNSFKYEMI</sequence>
<dbReference type="AlphaFoldDB" id="A0A380MXV0"/>
<dbReference type="Proteomes" id="UP000254575">
    <property type="component" value="Unassembled WGS sequence"/>
</dbReference>
<accession>A0A380MXV0</accession>
<reference evidence="1 2" key="1">
    <citation type="submission" date="2018-06" db="EMBL/GenBank/DDBJ databases">
        <authorList>
            <consortium name="Pathogen Informatics"/>
            <person name="Doyle S."/>
        </authorList>
    </citation>
    <scope>NUCLEOTIDE SEQUENCE [LARGE SCALE GENOMIC DNA]</scope>
    <source>
        <strain evidence="1 2">NCTC10717</strain>
    </source>
</reference>
<evidence type="ECO:0000313" key="2">
    <source>
        <dbReference type="Proteomes" id="UP000254575"/>
    </source>
</evidence>
<dbReference type="EMBL" id="UHIA01000004">
    <property type="protein sequence ID" value="SUO97108.1"/>
    <property type="molecule type" value="Genomic_DNA"/>
</dbReference>
<keyword evidence="2" id="KW-1185">Reference proteome</keyword>
<proteinExistence type="predicted"/>
<dbReference type="RefSeq" id="WP_115218569.1">
    <property type="nucleotide sequence ID" value="NZ_UHIA01000004.1"/>
</dbReference>
<protein>
    <submittedName>
        <fullName evidence="1">Uncharacterized protein</fullName>
    </submittedName>
</protein>
<gene>
    <name evidence="1" type="ORF">NCTC10717_01380</name>
</gene>